<dbReference type="Proteomes" id="UP001143370">
    <property type="component" value="Unassembled WGS sequence"/>
</dbReference>
<evidence type="ECO:0000313" key="2">
    <source>
        <dbReference type="Proteomes" id="UP001143370"/>
    </source>
</evidence>
<evidence type="ECO:0000313" key="1">
    <source>
        <dbReference type="EMBL" id="GLK71680.1"/>
    </source>
</evidence>
<reference evidence="1" key="2">
    <citation type="submission" date="2023-01" db="EMBL/GenBank/DDBJ databases">
        <authorList>
            <person name="Sun Q."/>
            <person name="Evtushenko L."/>
        </authorList>
    </citation>
    <scope>NUCLEOTIDE SEQUENCE</scope>
    <source>
        <strain evidence="1">VKM B-2484</strain>
    </source>
</reference>
<dbReference type="AlphaFoldDB" id="A0A9W6MZ59"/>
<sequence length="309" mass="35010">MSITEHKPDLPPAASARFIADLAHDAATPEILHIPTSGLGAGLPSSIPALWDRKNQRVIPVKDEIERFRQGPERIKGTAVVDTLESFIGLVNRHKSADSVIFASTTWPKPSLTAVIDYYTRDHGTAHKQHRVAYAFPLTEEFKAWVGNNNKPMEQQAFAEFLEEHAAELSAPFEQEKTDYQPLFKERFALPNELLELSRHLEVNVGAKMKQGLRLQTGERQIVFETEHTNAKGEPIDIPGIFMIQLPPFVDGDLVRIPARIRYRAGQGAVTWFYQLYRWEFWLRTRVQNDLLKAGKDTDLPTFEGSPES</sequence>
<dbReference type="InterPro" id="IPR019276">
    <property type="entry name" value="DUF2303"/>
</dbReference>
<keyword evidence="2" id="KW-1185">Reference proteome</keyword>
<protein>
    <recommendedName>
        <fullName evidence="3">DUF2303 family protein</fullName>
    </recommendedName>
</protein>
<proteinExistence type="predicted"/>
<accession>A0A9W6MZ59</accession>
<gene>
    <name evidence="1" type="ORF">GCM10017643_17950</name>
</gene>
<dbReference type="RefSeq" id="WP_213373019.1">
    <property type="nucleotide sequence ID" value="NZ_BSFJ01000005.1"/>
</dbReference>
<name>A0A9W6MZ59_9HYPH</name>
<organism evidence="1 2">
    <name type="scientific">Ancylobacter dichloromethanicus</name>
    <dbReference type="NCBI Taxonomy" id="518825"/>
    <lineage>
        <taxon>Bacteria</taxon>
        <taxon>Pseudomonadati</taxon>
        <taxon>Pseudomonadota</taxon>
        <taxon>Alphaproteobacteria</taxon>
        <taxon>Hyphomicrobiales</taxon>
        <taxon>Xanthobacteraceae</taxon>
        <taxon>Ancylobacter</taxon>
    </lineage>
</organism>
<dbReference type="EMBL" id="BSFJ01000005">
    <property type="protein sequence ID" value="GLK71680.1"/>
    <property type="molecule type" value="Genomic_DNA"/>
</dbReference>
<evidence type="ECO:0008006" key="3">
    <source>
        <dbReference type="Google" id="ProtNLM"/>
    </source>
</evidence>
<reference evidence="1" key="1">
    <citation type="journal article" date="2014" name="Int. J. Syst. Evol. Microbiol.">
        <title>Complete genome sequence of Corynebacterium casei LMG S-19264T (=DSM 44701T), isolated from a smear-ripened cheese.</title>
        <authorList>
            <consortium name="US DOE Joint Genome Institute (JGI-PGF)"/>
            <person name="Walter F."/>
            <person name="Albersmeier A."/>
            <person name="Kalinowski J."/>
            <person name="Ruckert C."/>
        </authorList>
    </citation>
    <scope>NUCLEOTIDE SEQUENCE</scope>
    <source>
        <strain evidence="1">VKM B-2484</strain>
    </source>
</reference>
<comment type="caution">
    <text evidence="1">The sequence shown here is derived from an EMBL/GenBank/DDBJ whole genome shotgun (WGS) entry which is preliminary data.</text>
</comment>
<dbReference type="Pfam" id="PF10065">
    <property type="entry name" value="DUF2303"/>
    <property type="match status" value="1"/>
</dbReference>